<feature type="chain" id="PRO_5017179607" description="Heme-binding protein soul2" evidence="2">
    <location>
        <begin position="23"/>
        <end position="190"/>
    </location>
</feature>
<keyword evidence="2" id="KW-0732">Signal</keyword>
<dbReference type="PANTHER" id="PTHR11220">
    <property type="entry name" value="HEME-BINDING PROTEIN-RELATED"/>
    <property type="match status" value="1"/>
</dbReference>
<evidence type="ECO:0000313" key="3">
    <source>
        <dbReference type="Ensembl" id="ENSSPAP00000011247.1"/>
    </source>
</evidence>
<dbReference type="Gene3D" id="3.20.80.10">
    <property type="entry name" value="Regulatory factor, effector binding domain"/>
    <property type="match status" value="1"/>
</dbReference>
<dbReference type="AlphaFoldDB" id="A0A3B5ACD3"/>
<reference evidence="3" key="1">
    <citation type="submission" date="2023-09" db="UniProtKB">
        <authorList>
            <consortium name="Ensembl"/>
        </authorList>
    </citation>
    <scope>IDENTIFICATION</scope>
</reference>
<dbReference type="STRING" id="144197.ENSSPAP00000011247"/>
<dbReference type="Pfam" id="PF04832">
    <property type="entry name" value="SOUL"/>
    <property type="match status" value="1"/>
</dbReference>
<proteinExistence type="inferred from homology"/>
<accession>A0A3B5ACD3</accession>
<dbReference type="SUPFAM" id="SSF55136">
    <property type="entry name" value="Probable bacterial effector-binding domain"/>
    <property type="match status" value="1"/>
</dbReference>
<sequence length="190" mass="21120">MEQPLVTLVALVLVAFCKGGTSTVDFCLNKSCPESKLLDKNEDFEVRWYAASEWITTKIDGDGTVAAMAANSRLQKSGYAFLSKSWPVLVTYTEGEDGLCWTLSWFVPKNTTKPENHDPSVTLQTKPAATVYVRLFSGTPSLAWGQENAKILQDALKKAEKTFNSSTYSGAAYDSYWSLHHHNEIWIPAE</sequence>
<dbReference type="PANTHER" id="PTHR11220:SF69">
    <property type="entry name" value="HEME-BINDING PROTEIN 2"/>
    <property type="match status" value="1"/>
</dbReference>
<dbReference type="InterPro" id="IPR006917">
    <property type="entry name" value="SOUL_heme-bd"/>
</dbReference>
<comment type="similarity">
    <text evidence="1">Belongs to the HEBP family.</text>
</comment>
<dbReference type="Ensembl" id="ENSSPAT00000011444.1">
    <property type="protein sequence ID" value="ENSSPAP00000011247.1"/>
    <property type="gene ID" value="ENSSPAG00000008552.1"/>
</dbReference>
<dbReference type="GO" id="GO:0005737">
    <property type="term" value="C:cytoplasm"/>
    <property type="evidence" value="ECO:0007669"/>
    <property type="project" value="TreeGrafter"/>
</dbReference>
<dbReference type="GeneTree" id="ENSGT00940000170402"/>
<protein>
    <recommendedName>
        <fullName evidence="4">Heme-binding protein soul2</fullName>
    </recommendedName>
</protein>
<evidence type="ECO:0008006" key="4">
    <source>
        <dbReference type="Google" id="ProtNLM"/>
    </source>
</evidence>
<organism evidence="3">
    <name type="scientific">Stegastes partitus</name>
    <name type="common">bicolor damselfish</name>
    <dbReference type="NCBI Taxonomy" id="144197"/>
    <lineage>
        <taxon>Eukaryota</taxon>
        <taxon>Metazoa</taxon>
        <taxon>Chordata</taxon>
        <taxon>Craniata</taxon>
        <taxon>Vertebrata</taxon>
        <taxon>Euteleostomi</taxon>
        <taxon>Actinopterygii</taxon>
        <taxon>Neopterygii</taxon>
        <taxon>Teleostei</taxon>
        <taxon>Neoteleostei</taxon>
        <taxon>Acanthomorphata</taxon>
        <taxon>Ovalentaria</taxon>
        <taxon>Pomacentridae</taxon>
        <taxon>Stegastes</taxon>
    </lineage>
</organism>
<evidence type="ECO:0000256" key="1">
    <source>
        <dbReference type="ARBA" id="ARBA00009817"/>
    </source>
</evidence>
<name>A0A3B5ACD3_9TELE</name>
<dbReference type="InterPro" id="IPR011256">
    <property type="entry name" value="Reg_factor_effector_dom_sf"/>
</dbReference>
<evidence type="ECO:0000256" key="2">
    <source>
        <dbReference type="SAM" id="SignalP"/>
    </source>
</evidence>
<feature type="signal peptide" evidence="2">
    <location>
        <begin position="1"/>
        <end position="22"/>
    </location>
</feature>
<dbReference type="GO" id="GO:0020037">
    <property type="term" value="F:heme binding"/>
    <property type="evidence" value="ECO:0007669"/>
    <property type="project" value="TreeGrafter"/>
</dbReference>